<evidence type="ECO:0000256" key="1">
    <source>
        <dbReference type="SAM" id="MobiDB-lite"/>
    </source>
</evidence>
<feature type="region of interest" description="Disordered" evidence="1">
    <location>
        <begin position="362"/>
        <end position="455"/>
    </location>
</feature>
<proteinExistence type="predicted"/>
<gene>
    <name evidence="2" type="ORF">BLNAU_20510</name>
</gene>
<organism evidence="2 3">
    <name type="scientific">Blattamonas nauphoetae</name>
    <dbReference type="NCBI Taxonomy" id="2049346"/>
    <lineage>
        <taxon>Eukaryota</taxon>
        <taxon>Metamonada</taxon>
        <taxon>Preaxostyla</taxon>
        <taxon>Oxymonadida</taxon>
        <taxon>Blattamonas</taxon>
    </lineage>
</organism>
<keyword evidence="3" id="KW-1185">Reference proteome</keyword>
<evidence type="ECO:0000313" key="2">
    <source>
        <dbReference type="EMBL" id="KAK2944556.1"/>
    </source>
</evidence>
<dbReference type="Proteomes" id="UP001281761">
    <property type="component" value="Unassembled WGS sequence"/>
</dbReference>
<sequence length="455" mass="51317">MDKLRILSTNRTFSDLSLDLPFLPSLNLSAVIARHLAPISPNTSIRLLIPLVLNYHLPDLPEIIGGISNESVNNLFQIIKKLSTTVNIDRFQEKQTITTQIKGICDSFFELEPTDTFTESNLFEIPFFSSFTFVCFIVDPDVFSAILHVFNCQTNHRDGIAQTYLLTLPGTTLPQSIDLLLRLFMTPSIYNNTPMIAKSIVLLKSVLPPDFRIAKQSAFSRDAVKPLFDRLTSKEETRPAADAFLHLITIPVTITFCPIVSTPRHVLDPQTLKRLNDHLQFVCDTLSEFLSSPRENANLPKSMIIKLTQNKTDILSVKSLLLVEGTCWMDCLRAINTSFLTPLNPDIQTLLRIFSFTEQGWTSPDHFRPPKRQSPAPLPSTLHPPPPTPPICQSTPPPTPHRDMKQQTPKPKSKQVQEKQPPSHSHSQPTPDSKQESKKRNFAVFKATRPRTESE</sequence>
<name>A0ABQ9WYG1_9EUKA</name>
<accession>A0ABQ9WYG1</accession>
<reference evidence="2 3" key="1">
    <citation type="journal article" date="2022" name="bioRxiv">
        <title>Genomics of Preaxostyla Flagellates Illuminates Evolutionary Transitions and the Path Towards Mitochondrial Loss.</title>
        <authorList>
            <person name="Novak L.V.F."/>
            <person name="Treitli S.C."/>
            <person name="Pyrih J."/>
            <person name="Halakuc P."/>
            <person name="Pipaliya S.V."/>
            <person name="Vacek V."/>
            <person name="Brzon O."/>
            <person name="Soukal P."/>
            <person name="Eme L."/>
            <person name="Dacks J.B."/>
            <person name="Karnkowska A."/>
            <person name="Elias M."/>
            <person name="Hampl V."/>
        </authorList>
    </citation>
    <scope>NUCLEOTIDE SEQUENCE [LARGE SCALE GENOMIC DNA]</scope>
    <source>
        <strain evidence="2">NAU3</strain>
        <tissue evidence="2">Gut</tissue>
    </source>
</reference>
<feature type="compositionally biased region" description="Low complexity" evidence="1">
    <location>
        <begin position="420"/>
        <end position="429"/>
    </location>
</feature>
<dbReference type="EMBL" id="JARBJD010000293">
    <property type="protein sequence ID" value="KAK2944556.1"/>
    <property type="molecule type" value="Genomic_DNA"/>
</dbReference>
<comment type="caution">
    <text evidence="2">The sequence shown here is derived from an EMBL/GenBank/DDBJ whole genome shotgun (WGS) entry which is preliminary data.</text>
</comment>
<feature type="compositionally biased region" description="Pro residues" evidence="1">
    <location>
        <begin position="376"/>
        <end position="399"/>
    </location>
</feature>
<evidence type="ECO:0000313" key="3">
    <source>
        <dbReference type="Proteomes" id="UP001281761"/>
    </source>
</evidence>
<protein>
    <submittedName>
        <fullName evidence="2">Uncharacterized protein</fullName>
    </submittedName>
</protein>